<organism evidence="2 3">
    <name type="scientific">Paraphaeosphaeria minitans</name>
    <dbReference type="NCBI Taxonomy" id="565426"/>
    <lineage>
        <taxon>Eukaryota</taxon>
        <taxon>Fungi</taxon>
        <taxon>Dikarya</taxon>
        <taxon>Ascomycota</taxon>
        <taxon>Pezizomycotina</taxon>
        <taxon>Dothideomycetes</taxon>
        <taxon>Pleosporomycetidae</taxon>
        <taxon>Pleosporales</taxon>
        <taxon>Massarineae</taxon>
        <taxon>Didymosphaeriaceae</taxon>
        <taxon>Paraphaeosphaeria</taxon>
    </lineage>
</organism>
<protein>
    <submittedName>
        <fullName evidence="2">Uncharacterized protein</fullName>
    </submittedName>
</protein>
<sequence>MTQSHFFALPRELRDAIYDQLLLSTAPLPAIPDERFMAYSTSPCSNFRKIYDAPSAMRGEFGCAYSLAPIPSTCASFIACSRQANKEMEEARERLERKKEVCARLDCLAMEESWHYFTLVSMPLVSTSPPPAQSLSLLPPWLCTYVALFLGSLLPWGTVSAPPASTTCIPRLWVDVRLAGTRKDKYRRASSPAGRTGWAICAALKRLLFRGPELAADHGRPSTSVVCIDELVLNVVPPCPAPNGAPAALLDEDFPLDGDGEGTVHPRTVAQELVSVWGKIWAGDEFRGILYGGLLERIGWVRVCVDGETWRVRELRGVLETGQRERKRIAARGSW</sequence>
<evidence type="ECO:0000256" key="1">
    <source>
        <dbReference type="SAM" id="Coils"/>
    </source>
</evidence>
<dbReference type="OrthoDB" id="2823490at2759"/>
<reference evidence="2" key="1">
    <citation type="journal article" date="2020" name="Mol. Plant Microbe Interact.">
        <title>Genome Sequence of the Biocontrol Agent Coniothyrium minitans strain Conio (IMI 134523).</title>
        <authorList>
            <person name="Patel D."/>
            <person name="Shittu T.A."/>
            <person name="Baroncelli R."/>
            <person name="Muthumeenakshi S."/>
            <person name="Osborne T.H."/>
            <person name="Janganan T.K."/>
            <person name="Sreenivasaprasad S."/>
        </authorList>
    </citation>
    <scope>NUCLEOTIDE SEQUENCE</scope>
    <source>
        <strain evidence="2">Conio</strain>
    </source>
</reference>
<dbReference type="Proteomes" id="UP000756921">
    <property type="component" value="Unassembled WGS sequence"/>
</dbReference>
<accession>A0A9P6GEX5</accession>
<evidence type="ECO:0000313" key="2">
    <source>
        <dbReference type="EMBL" id="KAF9734352.1"/>
    </source>
</evidence>
<feature type="coiled-coil region" evidence="1">
    <location>
        <begin position="78"/>
        <end position="108"/>
    </location>
</feature>
<dbReference type="EMBL" id="WJXW01000007">
    <property type="protein sequence ID" value="KAF9734352.1"/>
    <property type="molecule type" value="Genomic_DNA"/>
</dbReference>
<comment type="caution">
    <text evidence="2">The sequence shown here is derived from an EMBL/GenBank/DDBJ whole genome shotgun (WGS) entry which is preliminary data.</text>
</comment>
<gene>
    <name evidence="2" type="ORF">PMIN01_07255</name>
</gene>
<evidence type="ECO:0000313" key="3">
    <source>
        <dbReference type="Proteomes" id="UP000756921"/>
    </source>
</evidence>
<keyword evidence="1" id="KW-0175">Coiled coil</keyword>
<proteinExistence type="predicted"/>
<dbReference type="AlphaFoldDB" id="A0A9P6GEX5"/>
<name>A0A9P6GEX5_9PLEO</name>
<keyword evidence="3" id="KW-1185">Reference proteome</keyword>